<gene>
    <name evidence="2" type="ORF">P271_716</name>
</gene>
<comment type="caution">
    <text evidence="2">The sequence shown here is derived from an EMBL/GenBank/DDBJ whole genome shotgun (WGS) entry which is preliminary data.</text>
</comment>
<dbReference type="InterPro" id="IPR054689">
    <property type="entry name" value="MG075-like"/>
</dbReference>
<reference evidence="2 3" key="1">
    <citation type="journal article" date="2014" name="PLoS ONE">
        <title>Reduction of Hydrogen Peroxide Accumulation and Toxicity by a Catalase from Mycoplasma iowae.</title>
        <authorList>
            <person name="Pritchard R.E."/>
            <person name="Prassinos A.J."/>
            <person name="Osborne J.D."/>
            <person name="Raviv Z."/>
            <person name="Balish M.F."/>
        </authorList>
    </citation>
    <scope>NUCLEOTIDE SEQUENCE [LARGE SCALE GENOMIC DNA]</scope>
    <source>
        <strain evidence="2 3">DK-CPA</strain>
    </source>
</reference>
<accession>A0A084U4G8</accession>
<evidence type="ECO:0000313" key="2">
    <source>
        <dbReference type="EMBL" id="KFB07854.1"/>
    </source>
</evidence>
<dbReference type="AlphaFoldDB" id="A0A084U4G8"/>
<keyword evidence="2" id="KW-0449">Lipoprotein</keyword>
<dbReference type="RefSeq" id="WP_036451445.1">
    <property type="nucleotide sequence ID" value="NZ_AWQU01000056.1"/>
</dbReference>
<dbReference type="EMBL" id="AWQU01000056">
    <property type="protein sequence ID" value="KFB07854.1"/>
    <property type="molecule type" value="Genomic_DNA"/>
</dbReference>
<keyword evidence="1" id="KW-0732">Signal</keyword>
<name>A0A084U4G8_MALIO</name>
<proteinExistence type="predicted"/>
<evidence type="ECO:0000256" key="1">
    <source>
        <dbReference type="SAM" id="SignalP"/>
    </source>
</evidence>
<evidence type="ECO:0000313" key="3">
    <source>
        <dbReference type="Proteomes" id="UP000028523"/>
    </source>
</evidence>
<organism evidence="2 3">
    <name type="scientific">Malacoplasma iowae DK-CPA</name>
    <dbReference type="NCBI Taxonomy" id="1394179"/>
    <lineage>
        <taxon>Bacteria</taxon>
        <taxon>Bacillati</taxon>
        <taxon>Mycoplasmatota</taxon>
        <taxon>Mycoplasmoidales</taxon>
        <taxon>Mycoplasmoidaceae</taxon>
        <taxon>Malacoplasma</taxon>
    </lineage>
</organism>
<feature type="chain" id="PRO_5001782805" evidence="1">
    <location>
        <begin position="18"/>
        <end position="853"/>
    </location>
</feature>
<dbReference type="NCBIfam" id="NF045696">
    <property type="entry name" value="MG075_fam"/>
    <property type="match status" value="1"/>
</dbReference>
<dbReference type="Proteomes" id="UP000028523">
    <property type="component" value="Unassembled WGS sequence"/>
</dbReference>
<sequence>MKLKNKLFGLLSVGAAASIGSVSVTMLTDSLKQTKLNNEKDKSTNDNTSKDNVTENVINSSLSKTSSDIVNGAPAITNDLLVIKANNLNKVQNKNEFLNKTFSIRTYEQFVNKKNLRKDLMFYLNSLWKSNGKKFAMTFVTEPTISVASDYTRNVNLNVKIKLTNLLPSTSSFNFDNYSLEIAPNSFAYFELRVDNSPFKLTINSFNNRFFLGVKFDSIIVNCYDKQNRKIKSYKLKDFTFTPKNFSYIFLSEFSGLTNQLNYRQLYDDDNFDLYRSKLTNKEIANNISLYAYEQQNLIMASLRAADKVFESISRNPKLDVFLNDTGSSISYLLTQLKIIPAELQGLVTDLISNDKTVIQVIQDNRNTIEKFALSILGNDPFFSGLITSVLDKIKPNMTPEEREEFFSLLEVIPGDLSFIKSILGKIFDSGKTFDIIVDLLLNSSDEIKDLIKGVPFVSEILDFLKNTFIKFNGNPEVLSVFAQDKESIIKLLKTFLSSSGMALPQTFWFYFDQLFTNNSNFNVDKLKYLFQTTFVGFTRYFLTSITTSGNFVKNVEYNYEKNTVSFKYEFVWTLTKDYVWSILPLKNILPSYIGIQGFPFKIPTKWVTDVLFDYIRFTKNDRVVFTYEAINQPLWAKPKLVDGMYYFGYTIPHKLKVWLDWPGGYNSIAGQFHWFIGQWNAASDITYYALSQQHEVLQTMSFYDKNKVLGDSQYYGDDVYMDKLQFKWNPITNDLKWATRSSLARETLRRYDVYTADLTNRHQYIWSTSLKIAENKLDDLVNKYVWVNDNVKNDPRLQPIVYLHPIVDLRLRYLSTQILSVFVFEAVVMFPYDVMNVDTGATGNVFKISFTL</sequence>
<protein>
    <submittedName>
        <fullName evidence="2">Putative lipoprotein</fullName>
    </submittedName>
</protein>
<feature type="signal peptide" evidence="1">
    <location>
        <begin position="1"/>
        <end position="17"/>
    </location>
</feature>
<keyword evidence="3" id="KW-1185">Reference proteome</keyword>